<dbReference type="Proteomes" id="UP000799429">
    <property type="component" value="Unassembled WGS sequence"/>
</dbReference>
<keyword evidence="5 7" id="KW-0472">Membrane</keyword>
<evidence type="ECO:0000256" key="6">
    <source>
        <dbReference type="SAM" id="MobiDB-lite"/>
    </source>
</evidence>
<dbReference type="InterPro" id="IPR051572">
    <property type="entry name" value="VTC_Complex_Subunit"/>
</dbReference>
<dbReference type="PROSITE" id="PS51382">
    <property type="entry name" value="SPX"/>
    <property type="match status" value="1"/>
</dbReference>
<feature type="compositionally biased region" description="Polar residues" evidence="6">
    <location>
        <begin position="381"/>
        <end position="394"/>
    </location>
</feature>
<organism evidence="9 10">
    <name type="scientific">Patellaria atrata CBS 101060</name>
    <dbReference type="NCBI Taxonomy" id="1346257"/>
    <lineage>
        <taxon>Eukaryota</taxon>
        <taxon>Fungi</taxon>
        <taxon>Dikarya</taxon>
        <taxon>Ascomycota</taxon>
        <taxon>Pezizomycotina</taxon>
        <taxon>Dothideomycetes</taxon>
        <taxon>Dothideomycetes incertae sedis</taxon>
        <taxon>Patellariales</taxon>
        <taxon>Patellariaceae</taxon>
        <taxon>Patellaria</taxon>
    </lineage>
</organism>
<dbReference type="OrthoDB" id="5588846at2759"/>
<feature type="compositionally biased region" description="Basic and acidic residues" evidence="6">
    <location>
        <begin position="398"/>
        <end position="410"/>
    </location>
</feature>
<dbReference type="EMBL" id="MU006092">
    <property type="protein sequence ID" value="KAF2840559.1"/>
    <property type="molecule type" value="Genomic_DNA"/>
</dbReference>
<feature type="region of interest" description="Disordered" evidence="6">
    <location>
        <begin position="685"/>
        <end position="731"/>
    </location>
</feature>
<dbReference type="InterPro" id="IPR004331">
    <property type="entry name" value="SPX_dom"/>
</dbReference>
<feature type="compositionally biased region" description="Low complexity" evidence="6">
    <location>
        <begin position="555"/>
        <end position="577"/>
    </location>
</feature>
<feature type="region of interest" description="Disordered" evidence="6">
    <location>
        <begin position="376"/>
        <end position="410"/>
    </location>
</feature>
<dbReference type="PANTHER" id="PTHR46140:SF1">
    <property type="entry name" value="VACUOLAR TRANSPORTER CHAPERONE COMPLEX SUBUNIT 4-RELATED"/>
    <property type="match status" value="1"/>
</dbReference>
<comment type="subcellular location">
    <subcellularLocation>
        <location evidence="1">Vacuole membrane</location>
        <topology evidence="1">Multi-pass membrane protein</topology>
    </subcellularLocation>
</comment>
<feature type="transmembrane region" description="Helical" evidence="7">
    <location>
        <begin position="844"/>
        <end position="865"/>
    </location>
</feature>
<keyword evidence="3 7" id="KW-0812">Transmembrane</keyword>
<protein>
    <recommendedName>
        <fullName evidence="8">SPX domain-containing protein</fullName>
    </recommendedName>
</protein>
<evidence type="ECO:0000256" key="3">
    <source>
        <dbReference type="ARBA" id="ARBA00022692"/>
    </source>
</evidence>
<dbReference type="GO" id="GO:0000329">
    <property type="term" value="C:fungal-type vacuole membrane"/>
    <property type="evidence" value="ECO:0007669"/>
    <property type="project" value="TreeGrafter"/>
</dbReference>
<evidence type="ECO:0000259" key="8">
    <source>
        <dbReference type="PROSITE" id="PS51382"/>
    </source>
</evidence>
<evidence type="ECO:0000313" key="10">
    <source>
        <dbReference type="Proteomes" id="UP000799429"/>
    </source>
</evidence>
<proteinExistence type="predicted"/>
<dbReference type="GO" id="GO:0006799">
    <property type="term" value="P:polyphosphate biosynthetic process"/>
    <property type="evidence" value="ECO:0007669"/>
    <property type="project" value="UniProtKB-ARBA"/>
</dbReference>
<name>A0A9P4SDV4_9PEZI</name>
<dbReference type="InterPro" id="IPR018966">
    <property type="entry name" value="VTC_domain"/>
</dbReference>
<keyword evidence="10" id="KW-1185">Reference proteome</keyword>
<dbReference type="GO" id="GO:0042144">
    <property type="term" value="P:vacuole fusion, non-autophagic"/>
    <property type="evidence" value="ECO:0007669"/>
    <property type="project" value="TreeGrafter"/>
</dbReference>
<sequence length="866" mass="96576">MKYGETLRQRSIPAWGHYNIDYDEIKHLIKQHTSPGGGKAVSIPGSGSTIEHEFESQLYKVLVDQHQRIQLFVRSKAGEIDRRLGHLQKQLVQIQSRVPIHIQGRITAKRLERYSKLEKDVLKVGEEIRSLSRFIGAQKIGFVKLLKKYKRWTGSDLLALRFNDEVLNKPTSFTNLDLGDTLDQWTDLLHTVRAAFKTTVYAVVDDSSSTIASDLASVVEGGSDIDFDIALATTPLGSSGNKAIYWIHEDNVLELHVLLLQFMRLLVIKNGSNSTSPSSSRALTRTNSVISMDKEFDSGELILDDLEKFVQRQSGNTISGLETTPGVLPVQASGIARWTANGEALVTVGSMLNSTPIRREQERRARSKRKHLPNCLDLQQPFLSRTPSERSSSGGDTGKNEDMEKKSMEEVREWLSSHSSVTALAGICSSRARFVGLGNNKTHGIWAVLDKDIVMKRHILSDLRKNEWTVAVRQDAVRFPHAVLEVRKEGPLQLELIKALDQSHLTERVRGFSLATHAVWACCHPPLMPQPFWVHQLSKDIRKLPSSSKHQRKGTSTVTFASSTSSSQTTPSTTSVTDGQSTSPGHAAVDSSATSVADLLEAPPLSVFRKKRENSYHSRRPLSNEYMSESEFGSTRYWSEYDHPEDGDEDGYYLYIDPNASSTWPGKDTVTRLWTKMRDFLVPKSSSSTNIMGNSHHRPLNISDDSESSTDESRPPSRSYGTLPTQTEPPERVGYFRSLPWRKQQAAARQRQLSAQADSALIELIESRAEEVDHTRSRVTTVSLLASATILTIVFVLASTGRNKQRGEVDFGIMIGVIASLLFALTGILYLLLRGRRASFWEQLLSTVIGVTICLADGALLTWIFV</sequence>
<feature type="region of interest" description="Disordered" evidence="6">
    <location>
        <begin position="544"/>
        <end position="592"/>
    </location>
</feature>
<feature type="domain" description="SPX" evidence="8">
    <location>
        <begin position="1"/>
        <end position="163"/>
    </location>
</feature>
<evidence type="ECO:0000256" key="7">
    <source>
        <dbReference type="SAM" id="Phobius"/>
    </source>
</evidence>
<dbReference type="InterPro" id="IPR042267">
    <property type="entry name" value="VTC_sf"/>
</dbReference>
<feature type="transmembrane region" description="Helical" evidence="7">
    <location>
        <begin position="811"/>
        <end position="832"/>
    </location>
</feature>
<gene>
    <name evidence="9" type="ORF">M501DRAFT_930468</name>
</gene>
<feature type="transmembrane region" description="Helical" evidence="7">
    <location>
        <begin position="779"/>
        <end position="799"/>
    </location>
</feature>
<evidence type="ECO:0000256" key="2">
    <source>
        <dbReference type="ARBA" id="ARBA00022554"/>
    </source>
</evidence>
<keyword evidence="4 7" id="KW-1133">Transmembrane helix</keyword>
<evidence type="ECO:0000256" key="4">
    <source>
        <dbReference type="ARBA" id="ARBA00022989"/>
    </source>
</evidence>
<comment type="caution">
    <text evidence="9">The sequence shown here is derived from an EMBL/GenBank/DDBJ whole genome shotgun (WGS) entry which is preliminary data.</text>
</comment>
<dbReference type="Gene3D" id="3.20.100.30">
    <property type="entry name" value="VTC, catalytic tunnel domain"/>
    <property type="match status" value="1"/>
</dbReference>
<dbReference type="Pfam" id="PF09359">
    <property type="entry name" value="VTC"/>
    <property type="match status" value="1"/>
</dbReference>
<reference evidence="9" key="1">
    <citation type="journal article" date="2020" name="Stud. Mycol.">
        <title>101 Dothideomycetes genomes: a test case for predicting lifestyles and emergence of pathogens.</title>
        <authorList>
            <person name="Haridas S."/>
            <person name="Albert R."/>
            <person name="Binder M."/>
            <person name="Bloem J."/>
            <person name="Labutti K."/>
            <person name="Salamov A."/>
            <person name="Andreopoulos B."/>
            <person name="Baker S."/>
            <person name="Barry K."/>
            <person name="Bills G."/>
            <person name="Bluhm B."/>
            <person name="Cannon C."/>
            <person name="Castanera R."/>
            <person name="Culley D."/>
            <person name="Daum C."/>
            <person name="Ezra D."/>
            <person name="Gonzalez J."/>
            <person name="Henrissat B."/>
            <person name="Kuo A."/>
            <person name="Liang C."/>
            <person name="Lipzen A."/>
            <person name="Lutzoni F."/>
            <person name="Magnuson J."/>
            <person name="Mondo S."/>
            <person name="Nolan M."/>
            <person name="Ohm R."/>
            <person name="Pangilinan J."/>
            <person name="Park H.-J."/>
            <person name="Ramirez L."/>
            <person name="Alfaro M."/>
            <person name="Sun H."/>
            <person name="Tritt A."/>
            <person name="Yoshinaga Y."/>
            <person name="Zwiers L.-H."/>
            <person name="Turgeon B."/>
            <person name="Goodwin S."/>
            <person name="Spatafora J."/>
            <person name="Crous P."/>
            <person name="Grigoriev I."/>
        </authorList>
    </citation>
    <scope>NUCLEOTIDE SEQUENCE</scope>
    <source>
        <strain evidence="9">CBS 101060</strain>
    </source>
</reference>
<dbReference type="GO" id="GO:0007034">
    <property type="term" value="P:vacuolar transport"/>
    <property type="evidence" value="ECO:0007669"/>
    <property type="project" value="TreeGrafter"/>
</dbReference>
<evidence type="ECO:0000256" key="1">
    <source>
        <dbReference type="ARBA" id="ARBA00004128"/>
    </source>
</evidence>
<dbReference type="GO" id="GO:0033254">
    <property type="term" value="C:vacuolar transporter chaperone complex"/>
    <property type="evidence" value="ECO:0007669"/>
    <property type="project" value="TreeGrafter"/>
</dbReference>
<dbReference type="PANTHER" id="PTHR46140">
    <property type="entry name" value="VACUOLAR TRANSPORTER CHAPERONE 1-RELATED"/>
    <property type="match status" value="1"/>
</dbReference>
<dbReference type="GO" id="GO:0016237">
    <property type="term" value="P:microautophagy"/>
    <property type="evidence" value="ECO:0007669"/>
    <property type="project" value="TreeGrafter"/>
</dbReference>
<dbReference type="AlphaFoldDB" id="A0A9P4SDV4"/>
<accession>A0A9P4SDV4</accession>
<keyword evidence="2" id="KW-0926">Vacuole</keyword>
<evidence type="ECO:0000256" key="5">
    <source>
        <dbReference type="ARBA" id="ARBA00023136"/>
    </source>
</evidence>
<evidence type="ECO:0000313" key="9">
    <source>
        <dbReference type="EMBL" id="KAF2840559.1"/>
    </source>
</evidence>
<dbReference type="CDD" id="cd14474">
    <property type="entry name" value="SPX_YDR089W"/>
    <property type="match status" value="1"/>
</dbReference>